<gene>
    <name evidence="6" type="ORF">EV215_0896</name>
</gene>
<dbReference type="CDD" id="cd06583">
    <property type="entry name" value="PGRP"/>
    <property type="match status" value="1"/>
</dbReference>
<comment type="catalytic activity">
    <reaction evidence="1">
        <text>Hydrolyzes the link between N-acetylmuramoyl residues and L-amino acid residues in certain cell-wall glycopeptides.</text>
        <dbReference type="EC" id="3.5.1.28"/>
    </reaction>
</comment>
<keyword evidence="3" id="KW-0378">Hydrolase</keyword>
<feature type="domain" description="LysM" evidence="5">
    <location>
        <begin position="264"/>
        <end position="310"/>
    </location>
</feature>
<evidence type="ECO:0000313" key="6">
    <source>
        <dbReference type="EMBL" id="TDT71520.1"/>
    </source>
</evidence>
<accession>A0AA46I608</accession>
<dbReference type="InterPro" id="IPR018392">
    <property type="entry name" value="LysM"/>
</dbReference>
<dbReference type="SMART" id="SM00257">
    <property type="entry name" value="LysM"/>
    <property type="match status" value="1"/>
</dbReference>
<evidence type="ECO:0000259" key="5">
    <source>
        <dbReference type="PROSITE" id="PS51782"/>
    </source>
</evidence>
<evidence type="ECO:0000256" key="4">
    <source>
        <dbReference type="ARBA" id="ARBA00023316"/>
    </source>
</evidence>
<sequence length="312" mass="34686">MKLVKNILTKNPCYVAGKTITIKGLMLHSVGCPQPSAAVFIKNWNSESYNRACVHGFIDGNDGTIYQTLPWNHRGWHSGAAANNTHIGIEMCEPDCIKYTGGATFICSDMAMAKEVATRTYNAAVELFAYLCEKFNLDPLADGVIISHSEGHKRGVASNHADPEHLWNQLNIGYTMDTFRAAVKEKMENKNLSVSIGDTKGSYPEKLSTGYYRVRKTWEDKKSQLGAYRVLVNAKAQADKNPGYQVFSDSGVRIYPISKNITYREYTVVKGDSLWTIAHKLLGSGIRYTEIKALNNLTSNTIYSGQILKIPN</sequence>
<dbReference type="AlphaFoldDB" id="A0AA46I608"/>
<dbReference type="GO" id="GO:0008745">
    <property type="term" value="F:N-acetylmuramoyl-L-alanine amidase activity"/>
    <property type="evidence" value="ECO:0007669"/>
    <property type="project" value="UniProtKB-EC"/>
</dbReference>
<dbReference type="Pfam" id="PF01476">
    <property type="entry name" value="LysM"/>
    <property type="match status" value="1"/>
</dbReference>
<dbReference type="GO" id="GO:0009254">
    <property type="term" value="P:peptidoglycan turnover"/>
    <property type="evidence" value="ECO:0007669"/>
    <property type="project" value="TreeGrafter"/>
</dbReference>
<dbReference type="SUPFAM" id="SSF55846">
    <property type="entry name" value="N-acetylmuramoyl-L-alanine amidase-like"/>
    <property type="match status" value="1"/>
</dbReference>
<dbReference type="SMART" id="SM00644">
    <property type="entry name" value="Ami_2"/>
    <property type="match status" value="1"/>
</dbReference>
<proteinExistence type="predicted"/>
<protein>
    <recommendedName>
        <fullName evidence="2">N-acetylmuramoyl-L-alanine amidase</fullName>
        <ecNumber evidence="2">3.5.1.28</ecNumber>
    </recommendedName>
</protein>
<keyword evidence="4" id="KW-0961">Cell wall biogenesis/degradation</keyword>
<dbReference type="InterPro" id="IPR036505">
    <property type="entry name" value="Amidase/PGRP_sf"/>
</dbReference>
<dbReference type="GO" id="GO:0009253">
    <property type="term" value="P:peptidoglycan catabolic process"/>
    <property type="evidence" value="ECO:0007669"/>
    <property type="project" value="InterPro"/>
</dbReference>
<dbReference type="PROSITE" id="PS51782">
    <property type="entry name" value="LYSM"/>
    <property type="match status" value="1"/>
</dbReference>
<dbReference type="PANTHER" id="PTHR30417">
    <property type="entry name" value="N-ACETYLMURAMOYL-L-ALANINE AMIDASE AMID"/>
    <property type="match status" value="1"/>
</dbReference>
<evidence type="ECO:0000256" key="2">
    <source>
        <dbReference type="ARBA" id="ARBA00011901"/>
    </source>
</evidence>
<dbReference type="Proteomes" id="UP000294678">
    <property type="component" value="Unassembled WGS sequence"/>
</dbReference>
<dbReference type="PANTHER" id="PTHR30417:SF1">
    <property type="entry name" value="N-ACETYLMURAMOYL-L-ALANINE AMIDASE AMID"/>
    <property type="match status" value="1"/>
</dbReference>
<organism evidence="6 7">
    <name type="scientific">Hypnocyclicus thermotrophus</name>
    <dbReference type="NCBI Taxonomy" id="1627895"/>
    <lineage>
        <taxon>Bacteria</taxon>
        <taxon>Fusobacteriati</taxon>
        <taxon>Fusobacteriota</taxon>
        <taxon>Fusobacteriia</taxon>
        <taxon>Fusobacteriales</taxon>
        <taxon>Fusobacteriaceae</taxon>
        <taxon>Hypnocyclicus</taxon>
    </lineage>
</organism>
<name>A0AA46I608_9FUSO</name>
<dbReference type="InterPro" id="IPR002502">
    <property type="entry name" value="Amidase_domain"/>
</dbReference>
<dbReference type="InterPro" id="IPR036779">
    <property type="entry name" value="LysM_dom_sf"/>
</dbReference>
<dbReference type="EMBL" id="SOBG01000003">
    <property type="protein sequence ID" value="TDT71520.1"/>
    <property type="molecule type" value="Genomic_DNA"/>
</dbReference>
<keyword evidence="7" id="KW-1185">Reference proteome</keyword>
<dbReference type="GO" id="GO:0071555">
    <property type="term" value="P:cell wall organization"/>
    <property type="evidence" value="ECO:0007669"/>
    <property type="project" value="UniProtKB-KW"/>
</dbReference>
<evidence type="ECO:0000256" key="3">
    <source>
        <dbReference type="ARBA" id="ARBA00022801"/>
    </source>
</evidence>
<dbReference type="Gene3D" id="3.40.80.10">
    <property type="entry name" value="Peptidoglycan recognition protein-like"/>
    <property type="match status" value="1"/>
</dbReference>
<dbReference type="SUPFAM" id="SSF54106">
    <property type="entry name" value="LysM domain"/>
    <property type="match status" value="1"/>
</dbReference>
<comment type="caution">
    <text evidence="6">The sequence shown here is derived from an EMBL/GenBank/DDBJ whole genome shotgun (WGS) entry which is preliminary data.</text>
</comment>
<evidence type="ECO:0000256" key="1">
    <source>
        <dbReference type="ARBA" id="ARBA00001561"/>
    </source>
</evidence>
<evidence type="ECO:0000313" key="7">
    <source>
        <dbReference type="Proteomes" id="UP000294678"/>
    </source>
</evidence>
<dbReference type="RefSeq" id="WP_134112786.1">
    <property type="nucleotide sequence ID" value="NZ_SOBG01000003.1"/>
</dbReference>
<dbReference type="Pfam" id="PF01510">
    <property type="entry name" value="Amidase_2"/>
    <property type="match status" value="1"/>
</dbReference>
<dbReference type="CDD" id="cd00118">
    <property type="entry name" value="LysM"/>
    <property type="match status" value="1"/>
</dbReference>
<reference evidence="6 7" key="1">
    <citation type="submission" date="2019-03" db="EMBL/GenBank/DDBJ databases">
        <title>Genomic Encyclopedia of Type Strains, Phase IV (KMG-IV): sequencing the most valuable type-strain genomes for metagenomic binning, comparative biology and taxonomic classification.</title>
        <authorList>
            <person name="Goeker M."/>
        </authorList>
    </citation>
    <scope>NUCLEOTIDE SEQUENCE [LARGE SCALE GENOMIC DNA]</scope>
    <source>
        <strain evidence="6 7">DSM 100055</strain>
    </source>
</reference>
<dbReference type="EC" id="3.5.1.28" evidence="2"/>
<dbReference type="InterPro" id="IPR051206">
    <property type="entry name" value="NAMLAA_amidase_2"/>
</dbReference>
<dbReference type="Gene3D" id="3.10.350.10">
    <property type="entry name" value="LysM domain"/>
    <property type="match status" value="1"/>
</dbReference>